<evidence type="ECO:0000313" key="7">
    <source>
        <dbReference type="EMBL" id="EAR23537.1"/>
    </source>
</evidence>
<name>A4BMJ9_9GAMM</name>
<dbReference type="SUPFAM" id="SSF52768">
    <property type="entry name" value="Arginase/deacetylase"/>
    <property type="match status" value="1"/>
</dbReference>
<reference evidence="7 8" key="1">
    <citation type="submission" date="2006-02" db="EMBL/GenBank/DDBJ databases">
        <authorList>
            <person name="Waterbury J."/>
            <person name="Ferriera S."/>
            <person name="Johnson J."/>
            <person name="Kravitz S."/>
            <person name="Halpern A."/>
            <person name="Remington K."/>
            <person name="Beeson K."/>
            <person name="Tran B."/>
            <person name="Rogers Y.-H."/>
            <person name="Friedman R."/>
            <person name="Venter J.C."/>
        </authorList>
    </citation>
    <scope>NUCLEOTIDE SEQUENCE [LARGE SCALE GENOMIC DNA]</scope>
    <source>
        <strain evidence="7 8">Nb-231</strain>
    </source>
</reference>
<dbReference type="PANTHER" id="PTHR10625:SF17">
    <property type="entry name" value="HISTONE DEACETYLASE 8"/>
    <property type="match status" value="1"/>
</dbReference>
<dbReference type="Gene3D" id="3.40.800.20">
    <property type="entry name" value="Histone deacetylase domain"/>
    <property type="match status" value="1"/>
</dbReference>
<dbReference type="OrthoDB" id="5794738at2"/>
<dbReference type="eggNOG" id="COG0123">
    <property type="taxonomic scope" value="Bacteria"/>
</dbReference>
<dbReference type="AlphaFoldDB" id="A4BMJ9"/>
<dbReference type="Proteomes" id="UP000003374">
    <property type="component" value="Unassembled WGS sequence"/>
</dbReference>
<comment type="caution">
    <text evidence="7">The sequence shown here is derived from an EMBL/GenBank/DDBJ whole genome shotgun (WGS) entry which is preliminary data.</text>
</comment>
<dbReference type="GO" id="GO:0046872">
    <property type="term" value="F:metal ion binding"/>
    <property type="evidence" value="ECO:0007669"/>
    <property type="project" value="UniProtKB-KW"/>
</dbReference>
<keyword evidence="5" id="KW-0862">Zinc</keyword>
<keyword evidence="8" id="KW-1185">Reference proteome</keyword>
<dbReference type="HOGENOM" id="CLU_007727_8_3_6"/>
<comment type="cofactor">
    <cofactor evidence="1">
        <name>Zn(2+)</name>
        <dbReference type="ChEBI" id="CHEBI:29105"/>
    </cofactor>
</comment>
<protein>
    <submittedName>
        <fullName evidence="7">Probable acetylpolyamine aminohydrolase</fullName>
    </submittedName>
</protein>
<accession>A4BMJ9</accession>
<dbReference type="STRING" id="314278.NB231_16993"/>
<dbReference type="GO" id="GO:0040029">
    <property type="term" value="P:epigenetic regulation of gene expression"/>
    <property type="evidence" value="ECO:0007669"/>
    <property type="project" value="TreeGrafter"/>
</dbReference>
<evidence type="ECO:0000256" key="5">
    <source>
        <dbReference type="ARBA" id="ARBA00022833"/>
    </source>
</evidence>
<evidence type="ECO:0000256" key="1">
    <source>
        <dbReference type="ARBA" id="ARBA00001947"/>
    </source>
</evidence>
<feature type="domain" description="Histone deacetylase" evidence="6">
    <location>
        <begin position="32"/>
        <end position="329"/>
    </location>
</feature>
<sequence length="333" mass="36417">MRTGSIPLYVPALHALHRPTQDLSDGYPGVNHPEVPSRVDRVLEGFATVWEVTVRTVEHLAWDAVNGLHDPEYVRFLGELRELLQEGEEYIPSIFQPDLSAAPLRLRGGMYCREIGTPLSAATLGAALSSAAAAEWAARAILETGRDAVALCRPPGHHAGRRRYGGYCFFNNAYVAATVLAAAGRCAVLDLDYHLGEGSAELASEQAPYFSLHADPWRNYPYLDAGMQLETAFVNLESLPGGVDGRGYLERLRGMLARLDVLDLDFLVLSLGFDTAATDPIQDDPVRLRPEDYFAIGQALADLRPRLAIVLEGGYDLNGLKDCARYFAAGFSR</sequence>
<gene>
    <name evidence="7" type="ORF">NB231_16993</name>
</gene>
<dbReference type="PANTHER" id="PTHR10625">
    <property type="entry name" value="HISTONE DEACETYLASE HDAC1-RELATED"/>
    <property type="match status" value="1"/>
</dbReference>
<keyword evidence="3" id="KW-0479">Metal-binding</keyword>
<comment type="similarity">
    <text evidence="2">Belongs to the histone deacetylase family.</text>
</comment>
<organism evidence="7 8">
    <name type="scientific">Nitrococcus mobilis Nb-231</name>
    <dbReference type="NCBI Taxonomy" id="314278"/>
    <lineage>
        <taxon>Bacteria</taxon>
        <taxon>Pseudomonadati</taxon>
        <taxon>Pseudomonadota</taxon>
        <taxon>Gammaproteobacteria</taxon>
        <taxon>Chromatiales</taxon>
        <taxon>Ectothiorhodospiraceae</taxon>
        <taxon>Nitrococcus</taxon>
    </lineage>
</organism>
<dbReference type="InterPro" id="IPR023696">
    <property type="entry name" value="Ureohydrolase_dom_sf"/>
</dbReference>
<dbReference type="InterPro" id="IPR000286">
    <property type="entry name" value="HDACs"/>
</dbReference>
<dbReference type="EMBL" id="AAOF01000001">
    <property type="protein sequence ID" value="EAR23537.1"/>
    <property type="molecule type" value="Genomic_DNA"/>
</dbReference>
<dbReference type="Pfam" id="PF00850">
    <property type="entry name" value="Hist_deacetyl"/>
    <property type="match status" value="1"/>
</dbReference>
<dbReference type="GO" id="GO:0016787">
    <property type="term" value="F:hydrolase activity"/>
    <property type="evidence" value="ECO:0007669"/>
    <property type="project" value="UniProtKB-KW"/>
</dbReference>
<dbReference type="PRINTS" id="PR01270">
    <property type="entry name" value="HDASUPER"/>
</dbReference>
<keyword evidence="4 7" id="KW-0378">Hydrolase</keyword>
<evidence type="ECO:0000256" key="2">
    <source>
        <dbReference type="ARBA" id="ARBA00005947"/>
    </source>
</evidence>
<proteinExistence type="inferred from homology"/>
<evidence type="ECO:0000256" key="3">
    <source>
        <dbReference type="ARBA" id="ARBA00022723"/>
    </source>
</evidence>
<evidence type="ECO:0000256" key="4">
    <source>
        <dbReference type="ARBA" id="ARBA00022801"/>
    </source>
</evidence>
<dbReference type="RefSeq" id="WP_005004971.1">
    <property type="nucleotide sequence ID" value="NZ_CH672427.1"/>
</dbReference>
<dbReference type="InterPro" id="IPR023801">
    <property type="entry name" value="His_deacetylse_dom"/>
</dbReference>
<dbReference type="GO" id="GO:0004407">
    <property type="term" value="F:histone deacetylase activity"/>
    <property type="evidence" value="ECO:0007669"/>
    <property type="project" value="TreeGrafter"/>
</dbReference>
<dbReference type="InterPro" id="IPR037138">
    <property type="entry name" value="His_deacetylse_dom_sf"/>
</dbReference>
<evidence type="ECO:0000259" key="6">
    <source>
        <dbReference type="Pfam" id="PF00850"/>
    </source>
</evidence>
<evidence type="ECO:0000313" key="8">
    <source>
        <dbReference type="Proteomes" id="UP000003374"/>
    </source>
</evidence>